<dbReference type="PANTHER" id="PTHR34475">
    <property type="match status" value="1"/>
</dbReference>
<reference evidence="3" key="1">
    <citation type="submission" date="2017-09" db="EMBL/GenBank/DDBJ databases">
        <title>Depth-based differentiation of microbial function through sediment-hosted aquifers and enrichment of novel symbionts in the deep terrestrial subsurface.</title>
        <authorList>
            <person name="Probst A.J."/>
            <person name="Ladd B."/>
            <person name="Jarett J.K."/>
            <person name="Geller-Mcgrath D.E."/>
            <person name="Sieber C.M.K."/>
            <person name="Emerson J.B."/>
            <person name="Anantharaman K."/>
            <person name="Thomas B.C."/>
            <person name="Malmstrom R."/>
            <person name="Stieglmeier M."/>
            <person name="Klingl A."/>
            <person name="Woyke T."/>
            <person name="Ryan C.M."/>
            <person name="Banfield J.F."/>
        </authorList>
    </citation>
    <scope>NUCLEOTIDE SEQUENCE [LARGE SCALE GENOMIC DNA]</scope>
</reference>
<dbReference type="AlphaFoldDB" id="A0A2M8L4L4"/>
<keyword evidence="1" id="KW-1133">Transmembrane helix</keyword>
<dbReference type="GO" id="GO:0003677">
    <property type="term" value="F:DNA binding"/>
    <property type="evidence" value="ECO:0007669"/>
    <property type="project" value="InterPro"/>
</dbReference>
<dbReference type="Gene3D" id="2.60.40.10">
    <property type="entry name" value="Immunoglobulins"/>
    <property type="match status" value="1"/>
</dbReference>
<accession>A0A2M8L4L4</accession>
<dbReference type="Pfam" id="PF13413">
    <property type="entry name" value="HTH_25"/>
    <property type="match status" value="1"/>
</dbReference>
<dbReference type="PANTHER" id="PTHR34475:SF1">
    <property type="entry name" value="CYTOSKELETON PROTEIN RODZ"/>
    <property type="match status" value="1"/>
</dbReference>
<dbReference type="InterPro" id="IPR001387">
    <property type="entry name" value="Cro/C1-type_HTH"/>
</dbReference>
<dbReference type="CDD" id="cd00093">
    <property type="entry name" value="HTH_XRE"/>
    <property type="match status" value="1"/>
</dbReference>
<name>A0A2M8L4L4_9BACT</name>
<evidence type="ECO:0000256" key="1">
    <source>
        <dbReference type="SAM" id="Phobius"/>
    </source>
</evidence>
<organism evidence="2 3">
    <name type="scientific">Candidatus Shapirobacteria bacterium CG10_big_fil_rev_8_21_14_0_10_40_9</name>
    <dbReference type="NCBI Taxonomy" id="1974888"/>
    <lineage>
        <taxon>Bacteria</taxon>
        <taxon>Candidatus Shapironibacteriota</taxon>
    </lineage>
</organism>
<dbReference type="SUPFAM" id="SSF47413">
    <property type="entry name" value="lambda repressor-like DNA-binding domains"/>
    <property type="match status" value="1"/>
</dbReference>
<sequence>MKTVGEILKEAREKKEISLSEVEKATKIKVRFLESLEKNDFSKISEATVTKGLIKNYAEYLGLSSGDILAVFRRDFIEDKKGQILPRGLYKPLSQPKLAWTPKLTVMVSVGILFLIIASYLTVQLFGLLGSPPLEIYSPKNKEIVKVEEINIQGKTSSDAVVFINGEMAEIGSDGSFEKTVTLSPGENKFQIEAVSRRGKRIKLERVILFSP</sequence>
<dbReference type="InterPro" id="IPR050400">
    <property type="entry name" value="Bact_Cytoskel_RodZ"/>
</dbReference>
<evidence type="ECO:0008006" key="4">
    <source>
        <dbReference type="Google" id="ProtNLM"/>
    </source>
</evidence>
<comment type="caution">
    <text evidence="2">The sequence shown here is derived from an EMBL/GenBank/DDBJ whole genome shotgun (WGS) entry which is preliminary data.</text>
</comment>
<keyword evidence="1" id="KW-0812">Transmembrane</keyword>
<proteinExistence type="predicted"/>
<dbReference type="EMBL" id="PFEK01000005">
    <property type="protein sequence ID" value="PJE67826.1"/>
    <property type="molecule type" value="Genomic_DNA"/>
</dbReference>
<dbReference type="InterPro" id="IPR013783">
    <property type="entry name" value="Ig-like_fold"/>
</dbReference>
<dbReference type="Pfam" id="PF09136">
    <property type="entry name" value="Glucodextran_B"/>
    <property type="match status" value="1"/>
</dbReference>
<gene>
    <name evidence="2" type="ORF">COU95_00290</name>
</gene>
<evidence type="ECO:0000313" key="2">
    <source>
        <dbReference type="EMBL" id="PJE67826.1"/>
    </source>
</evidence>
<dbReference type="Proteomes" id="UP000231474">
    <property type="component" value="Unassembled WGS sequence"/>
</dbReference>
<dbReference type="Gene3D" id="1.10.260.40">
    <property type="entry name" value="lambda repressor-like DNA-binding domains"/>
    <property type="match status" value="1"/>
</dbReference>
<feature type="transmembrane region" description="Helical" evidence="1">
    <location>
        <begin position="104"/>
        <end position="129"/>
    </location>
</feature>
<dbReference type="InterPro" id="IPR010982">
    <property type="entry name" value="Lambda_DNA-bd_dom_sf"/>
</dbReference>
<keyword evidence="1" id="KW-0472">Membrane</keyword>
<protein>
    <recommendedName>
        <fullName evidence="4">HTH cro/C1-type domain-containing protein</fullName>
    </recommendedName>
</protein>
<evidence type="ECO:0000313" key="3">
    <source>
        <dbReference type="Proteomes" id="UP000231474"/>
    </source>
</evidence>